<protein>
    <submittedName>
        <fullName evidence="1">Uncharacterized protein</fullName>
    </submittedName>
</protein>
<reference evidence="1" key="1">
    <citation type="submission" date="2023-03" db="EMBL/GenBank/DDBJ databases">
        <title>Chromosome-scale reference genome and RAD-based genetic map of yellow starthistle (Centaurea solstitialis) reveal putative structural variation and QTLs associated with invader traits.</title>
        <authorList>
            <person name="Reatini B."/>
            <person name="Cang F.A."/>
            <person name="Jiang Q."/>
            <person name="Mckibben M.T.W."/>
            <person name="Barker M.S."/>
            <person name="Rieseberg L.H."/>
            <person name="Dlugosch K.M."/>
        </authorList>
    </citation>
    <scope>NUCLEOTIDE SEQUENCE</scope>
    <source>
        <strain evidence="1">CAN-66</strain>
        <tissue evidence="1">Leaf</tissue>
    </source>
</reference>
<comment type="caution">
    <text evidence="1">The sequence shown here is derived from an EMBL/GenBank/DDBJ whole genome shotgun (WGS) entry which is preliminary data.</text>
</comment>
<proteinExistence type="predicted"/>
<name>A0AA38SRI6_9ASTR</name>
<evidence type="ECO:0000313" key="1">
    <source>
        <dbReference type="EMBL" id="KAJ9540646.1"/>
    </source>
</evidence>
<accession>A0AA38SRI6</accession>
<dbReference type="EMBL" id="JARYMX010000007">
    <property type="protein sequence ID" value="KAJ9540646.1"/>
    <property type="molecule type" value="Genomic_DNA"/>
</dbReference>
<dbReference type="AlphaFoldDB" id="A0AA38SRI6"/>
<dbReference type="Proteomes" id="UP001172457">
    <property type="component" value="Chromosome 7"/>
</dbReference>
<sequence length="215" mass="24640">MSAKTSILVYGSRNRKHMIGEHSHLCTSVYQSVLREQIRGMEINFGQGRLTLVKAALGSFSLYFFFSLFRALRGVSGGGSYWTRMHCGLERLGVFMGKRGGLKGGDEGSDRNWIREPKGRECGELEGFLKRLQDRRNLNAEDKVEWNLDASKEFSVKDLRDLLEEVKESLGGNRRETIWCSMVLKKINIFAWRGDLGHDVYIPRFDHFPKMWGIG</sequence>
<organism evidence="1 2">
    <name type="scientific">Centaurea solstitialis</name>
    <name type="common">yellow star-thistle</name>
    <dbReference type="NCBI Taxonomy" id="347529"/>
    <lineage>
        <taxon>Eukaryota</taxon>
        <taxon>Viridiplantae</taxon>
        <taxon>Streptophyta</taxon>
        <taxon>Embryophyta</taxon>
        <taxon>Tracheophyta</taxon>
        <taxon>Spermatophyta</taxon>
        <taxon>Magnoliopsida</taxon>
        <taxon>eudicotyledons</taxon>
        <taxon>Gunneridae</taxon>
        <taxon>Pentapetalae</taxon>
        <taxon>asterids</taxon>
        <taxon>campanulids</taxon>
        <taxon>Asterales</taxon>
        <taxon>Asteraceae</taxon>
        <taxon>Carduoideae</taxon>
        <taxon>Cardueae</taxon>
        <taxon>Centaureinae</taxon>
        <taxon>Centaurea</taxon>
    </lineage>
</organism>
<gene>
    <name evidence="1" type="ORF">OSB04_027152</name>
</gene>
<keyword evidence="2" id="KW-1185">Reference proteome</keyword>
<evidence type="ECO:0000313" key="2">
    <source>
        <dbReference type="Proteomes" id="UP001172457"/>
    </source>
</evidence>